<feature type="region of interest" description="Disordered" evidence="1">
    <location>
        <begin position="1"/>
        <end position="206"/>
    </location>
</feature>
<feature type="compositionally biased region" description="Basic and acidic residues" evidence="1">
    <location>
        <begin position="153"/>
        <end position="166"/>
    </location>
</feature>
<keyword evidence="3" id="KW-1185">Reference proteome</keyword>
<feature type="compositionally biased region" description="Low complexity" evidence="1">
    <location>
        <begin position="14"/>
        <end position="26"/>
    </location>
</feature>
<protein>
    <submittedName>
        <fullName evidence="2">Uncharacterized protein</fullName>
    </submittedName>
</protein>
<proteinExistence type="predicted"/>
<gene>
    <name evidence="2" type="ORF">GCM10009550_13240</name>
</gene>
<evidence type="ECO:0000313" key="3">
    <source>
        <dbReference type="Proteomes" id="UP001500665"/>
    </source>
</evidence>
<accession>A0ABN1QGM0</accession>
<comment type="caution">
    <text evidence="2">The sequence shown here is derived from an EMBL/GenBank/DDBJ whole genome shotgun (WGS) entry which is preliminary data.</text>
</comment>
<dbReference type="EMBL" id="BAAAHH010000003">
    <property type="protein sequence ID" value="GAA0942212.1"/>
    <property type="molecule type" value="Genomic_DNA"/>
</dbReference>
<organism evidence="2 3">
    <name type="scientific">Actinocorallia libanotica</name>
    <dbReference type="NCBI Taxonomy" id="46162"/>
    <lineage>
        <taxon>Bacteria</taxon>
        <taxon>Bacillati</taxon>
        <taxon>Actinomycetota</taxon>
        <taxon>Actinomycetes</taxon>
        <taxon>Streptosporangiales</taxon>
        <taxon>Thermomonosporaceae</taxon>
        <taxon>Actinocorallia</taxon>
    </lineage>
</organism>
<sequence length="206" mass="21553">MTPTTPPRRPRPRPLLFFTRPGLRPLVSAGLRVSAASPGHRGSPDAVAPRPGPPASSAAPLRRMRTAGTPTSPSTLIRPASPVEKPGIDCAPIWPGTPAPAGHGRRAARTDDVRVRQDAPAPARRERRTAGVDGMPVLPNGSAPRARRGRSNPVEESRADGMRVRPDAPAPGTERGHLAADAWHVPERPGGPVPGGLGWRADGSPV</sequence>
<evidence type="ECO:0000313" key="2">
    <source>
        <dbReference type="EMBL" id="GAA0942212.1"/>
    </source>
</evidence>
<feature type="compositionally biased region" description="Basic and acidic residues" evidence="1">
    <location>
        <begin position="108"/>
        <end position="117"/>
    </location>
</feature>
<name>A0ABN1QGM0_9ACTN</name>
<dbReference type="Proteomes" id="UP001500665">
    <property type="component" value="Unassembled WGS sequence"/>
</dbReference>
<reference evidence="2 3" key="1">
    <citation type="journal article" date="2019" name="Int. J. Syst. Evol. Microbiol.">
        <title>The Global Catalogue of Microorganisms (GCM) 10K type strain sequencing project: providing services to taxonomists for standard genome sequencing and annotation.</title>
        <authorList>
            <consortium name="The Broad Institute Genomics Platform"/>
            <consortium name="The Broad Institute Genome Sequencing Center for Infectious Disease"/>
            <person name="Wu L."/>
            <person name="Ma J."/>
        </authorList>
    </citation>
    <scope>NUCLEOTIDE SEQUENCE [LARGE SCALE GENOMIC DNA]</scope>
    <source>
        <strain evidence="2 3">JCM 10696</strain>
    </source>
</reference>
<evidence type="ECO:0000256" key="1">
    <source>
        <dbReference type="SAM" id="MobiDB-lite"/>
    </source>
</evidence>